<organism evidence="2 3">
    <name type="scientific">Thalictrum thalictroides</name>
    <name type="common">Rue-anemone</name>
    <name type="synonym">Anemone thalictroides</name>
    <dbReference type="NCBI Taxonomy" id="46969"/>
    <lineage>
        <taxon>Eukaryota</taxon>
        <taxon>Viridiplantae</taxon>
        <taxon>Streptophyta</taxon>
        <taxon>Embryophyta</taxon>
        <taxon>Tracheophyta</taxon>
        <taxon>Spermatophyta</taxon>
        <taxon>Magnoliopsida</taxon>
        <taxon>Ranunculales</taxon>
        <taxon>Ranunculaceae</taxon>
        <taxon>Thalictroideae</taxon>
        <taxon>Thalictrum</taxon>
    </lineage>
</organism>
<evidence type="ECO:0000313" key="3">
    <source>
        <dbReference type="Proteomes" id="UP000554482"/>
    </source>
</evidence>
<feature type="non-terminal residue" evidence="2">
    <location>
        <position position="346"/>
    </location>
</feature>
<protein>
    <submittedName>
        <fullName evidence="2">Uncharacterized protein</fullName>
    </submittedName>
</protein>
<dbReference type="AlphaFoldDB" id="A0A7J6V2U1"/>
<evidence type="ECO:0000313" key="2">
    <source>
        <dbReference type="EMBL" id="KAF5178732.1"/>
    </source>
</evidence>
<reference evidence="2 3" key="1">
    <citation type="submission" date="2020-06" db="EMBL/GenBank/DDBJ databases">
        <title>Transcriptomic and genomic resources for Thalictrum thalictroides and T. hernandezii: Facilitating candidate gene discovery in an emerging model plant lineage.</title>
        <authorList>
            <person name="Arias T."/>
            <person name="Riano-Pachon D.M."/>
            <person name="Di Stilio V.S."/>
        </authorList>
    </citation>
    <scope>NUCLEOTIDE SEQUENCE [LARGE SCALE GENOMIC DNA]</scope>
    <source>
        <strain evidence="3">cv. WT478/WT964</strain>
        <tissue evidence="2">Leaves</tissue>
    </source>
</reference>
<dbReference type="EMBL" id="JABWDY010039666">
    <property type="protein sequence ID" value="KAF5178732.1"/>
    <property type="molecule type" value="Genomic_DNA"/>
</dbReference>
<evidence type="ECO:0000256" key="1">
    <source>
        <dbReference type="SAM" id="MobiDB-lite"/>
    </source>
</evidence>
<sequence>FWWYEYLGTCQPVLKNNPTDTYPRVLVWSKSNQRRVIGGSHNSYAKSKEAIELKTRENINWWPWVTLEAREEIVDASELSKCRVILVSPEVQAWYLGDRCVYQTMTVIAIPFPPPPNMRAGDLTLAQQTFHRPNSWPSAQNFVIPCDQQAYDQYWRRVSRGSLFTSQVERMGNIDIMRASALRPEVRIPYHVDPTVSQEQYPIYSHIPDPNEQMSLRVVGSRGFDTSVGVPQVDYGRVTDFAPDFYSTIPEDDLRHRYACAVLREQGLREAAYDYSQQSYEWLQEARGMAGHYAIERQAYEGRIQELEEQVANMRIVIDDLEPRRRTRPRGRGRGDRASSQGSAHS</sequence>
<keyword evidence="3" id="KW-1185">Reference proteome</keyword>
<name>A0A7J6V2U1_THATH</name>
<gene>
    <name evidence="2" type="ORF">FRX31_031681</name>
</gene>
<comment type="caution">
    <text evidence="2">The sequence shown here is derived from an EMBL/GenBank/DDBJ whole genome shotgun (WGS) entry which is preliminary data.</text>
</comment>
<proteinExistence type="predicted"/>
<feature type="region of interest" description="Disordered" evidence="1">
    <location>
        <begin position="322"/>
        <end position="346"/>
    </location>
</feature>
<accession>A0A7J6V2U1</accession>
<dbReference type="Proteomes" id="UP000554482">
    <property type="component" value="Unassembled WGS sequence"/>
</dbReference>